<evidence type="ECO:0000256" key="2">
    <source>
        <dbReference type="ARBA" id="ARBA00023206"/>
    </source>
</evidence>
<dbReference type="CDD" id="cd03419">
    <property type="entry name" value="GRX_GRXh_1_2_like"/>
    <property type="match status" value="1"/>
</dbReference>
<evidence type="ECO:0000256" key="4">
    <source>
        <dbReference type="ARBA" id="ARBA00037470"/>
    </source>
</evidence>
<evidence type="ECO:0000256" key="3">
    <source>
        <dbReference type="ARBA" id="ARBA00023284"/>
    </source>
</evidence>
<evidence type="ECO:0000256" key="1">
    <source>
        <dbReference type="ARBA" id="ARBA00007787"/>
    </source>
</evidence>
<sequence>MSRTKWNFVKKLIKSDDVVIFSKSYCRYCKLTKDIFKDLDRRFTAIELDSRSDSDEIQTILGDMTGERTVPRVFVHGEFIGGAADVKELYENGQLERYFD</sequence>
<keyword evidence="9" id="KW-1185">Reference proteome</keyword>
<reference evidence="8" key="1">
    <citation type="journal article" date="2020" name="J Insects Food Feed">
        <title>The yellow mealworm (Tenebrio molitor) genome: a resource for the emerging insects as food and feed industry.</title>
        <authorList>
            <person name="Eriksson T."/>
            <person name="Andere A."/>
            <person name="Kelstrup H."/>
            <person name="Emery V."/>
            <person name="Picard C."/>
        </authorList>
    </citation>
    <scope>NUCLEOTIDE SEQUENCE</scope>
    <source>
        <strain evidence="8">Stoneville</strain>
        <tissue evidence="8">Whole head</tissue>
    </source>
</reference>
<dbReference type="PANTHER" id="PTHR45694">
    <property type="entry name" value="GLUTAREDOXIN 2"/>
    <property type="match status" value="1"/>
</dbReference>
<evidence type="ECO:0000256" key="5">
    <source>
        <dbReference type="ARBA" id="ARBA00038558"/>
    </source>
</evidence>
<keyword evidence="3" id="KW-0676">Redox-active center</keyword>
<dbReference type="InterPro" id="IPR011899">
    <property type="entry name" value="Glutaredoxin_euk/vir"/>
</dbReference>
<evidence type="ECO:0000313" key="8">
    <source>
        <dbReference type="EMBL" id="KAH0808492.1"/>
    </source>
</evidence>
<dbReference type="Proteomes" id="UP000719412">
    <property type="component" value="Unassembled WGS sequence"/>
</dbReference>
<proteinExistence type="inferred from homology"/>
<comment type="similarity">
    <text evidence="1">Belongs to the glutaredoxin family.</text>
</comment>
<name>A0A8J6L6Q2_TENMO</name>
<feature type="domain" description="Glutaredoxin" evidence="7">
    <location>
        <begin position="18"/>
        <end position="80"/>
    </location>
</feature>
<accession>A0A8J6L6Q2</accession>
<dbReference type="GO" id="GO:0005737">
    <property type="term" value="C:cytoplasm"/>
    <property type="evidence" value="ECO:0007669"/>
    <property type="project" value="TreeGrafter"/>
</dbReference>
<gene>
    <name evidence="8" type="ORF">GEV33_014297</name>
</gene>
<evidence type="ECO:0000256" key="6">
    <source>
        <dbReference type="ARBA" id="ARBA00039819"/>
    </source>
</evidence>
<protein>
    <recommendedName>
        <fullName evidence="6">Glutaredoxin-2, mitochondrial</fullName>
    </recommendedName>
</protein>
<organism evidence="8 9">
    <name type="scientific">Tenebrio molitor</name>
    <name type="common">Yellow mealworm beetle</name>
    <dbReference type="NCBI Taxonomy" id="7067"/>
    <lineage>
        <taxon>Eukaryota</taxon>
        <taxon>Metazoa</taxon>
        <taxon>Ecdysozoa</taxon>
        <taxon>Arthropoda</taxon>
        <taxon>Hexapoda</taxon>
        <taxon>Insecta</taxon>
        <taxon>Pterygota</taxon>
        <taxon>Neoptera</taxon>
        <taxon>Endopterygota</taxon>
        <taxon>Coleoptera</taxon>
        <taxon>Polyphaga</taxon>
        <taxon>Cucujiformia</taxon>
        <taxon>Tenebrionidae</taxon>
        <taxon>Tenebrio</taxon>
    </lineage>
</organism>
<dbReference type="FunFam" id="3.40.30.10:FF:000026">
    <property type="entry name" value="Glutaredoxin 2"/>
    <property type="match status" value="1"/>
</dbReference>
<dbReference type="NCBIfam" id="TIGR02180">
    <property type="entry name" value="GRX_euk"/>
    <property type="match status" value="1"/>
</dbReference>
<dbReference type="PROSITE" id="PS51354">
    <property type="entry name" value="GLUTAREDOXIN_2"/>
    <property type="match status" value="1"/>
</dbReference>
<dbReference type="InterPro" id="IPR002109">
    <property type="entry name" value="Glutaredoxin"/>
</dbReference>
<reference evidence="8" key="2">
    <citation type="submission" date="2021-08" db="EMBL/GenBank/DDBJ databases">
        <authorList>
            <person name="Eriksson T."/>
        </authorList>
    </citation>
    <scope>NUCLEOTIDE SEQUENCE</scope>
    <source>
        <strain evidence="8">Stoneville</strain>
        <tissue evidence="8">Whole head</tissue>
    </source>
</reference>
<dbReference type="Pfam" id="PF00462">
    <property type="entry name" value="Glutaredoxin"/>
    <property type="match status" value="1"/>
</dbReference>
<dbReference type="PANTHER" id="PTHR45694:SF5">
    <property type="entry name" value="GLUTAREDOXIN 2"/>
    <property type="match status" value="1"/>
</dbReference>
<comment type="subunit">
    <text evidence="5">Monomer; active form. Homodimer; inactive form. The homodimer is probably linked by 1 2Fe-2S cluster.</text>
</comment>
<dbReference type="OrthoDB" id="418495at2759"/>
<keyword evidence="2" id="KW-0318">Glutathionylation</keyword>
<evidence type="ECO:0000313" key="9">
    <source>
        <dbReference type="Proteomes" id="UP000719412"/>
    </source>
</evidence>
<dbReference type="AlphaFoldDB" id="A0A8J6L6Q2"/>
<evidence type="ECO:0000259" key="7">
    <source>
        <dbReference type="Pfam" id="PF00462"/>
    </source>
</evidence>
<comment type="caution">
    <text evidence="8">The sequence shown here is derived from an EMBL/GenBank/DDBJ whole genome shotgun (WGS) entry which is preliminary data.</text>
</comment>
<comment type="function">
    <text evidence="4">Glutathione-dependent oxidoreductase that facilitates the maintenance of mitochondrial redox homeostasis upon induction of apoptosis by oxidative stress. Involved in response to hydrogen peroxide and regulation of apoptosis caused by oxidative stress. Acts as a very efficient catalyst of monothiol reactions because of its high affinity for protein glutathione-mixed disulfides. Can receive electrons not only from glutathione (GSH), but also from thioredoxin reductase supporting both monothiol and dithiol reactions. Efficiently catalyzes both glutathionylation and deglutathionylation of mitochondrial complex I, which in turn regulates the superoxide production by the complex. Overexpression decreases the susceptibility to apoptosis and prevents loss of cardiolipin and cytochrome c release.</text>
</comment>
<dbReference type="GO" id="GO:0015038">
    <property type="term" value="F:glutathione disulfide oxidoreductase activity"/>
    <property type="evidence" value="ECO:0007669"/>
    <property type="project" value="TreeGrafter"/>
</dbReference>
<dbReference type="GO" id="GO:0034599">
    <property type="term" value="P:cellular response to oxidative stress"/>
    <property type="evidence" value="ECO:0007669"/>
    <property type="project" value="TreeGrafter"/>
</dbReference>
<dbReference type="EMBL" id="JABDTM020028717">
    <property type="protein sequence ID" value="KAH0808492.1"/>
    <property type="molecule type" value="Genomic_DNA"/>
</dbReference>